<dbReference type="AlphaFoldDB" id="A0A0C1N657"/>
<dbReference type="GO" id="GO:0000287">
    <property type="term" value="F:magnesium ion binding"/>
    <property type="evidence" value="ECO:0007669"/>
    <property type="project" value="InterPro"/>
</dbReference>
<dbReference type="PANTHER" id="PTHR12215:SF10">
    <property type="entry name" value="L-AMINOADIPATE-SEMIALDEHYDE DEHYDROGENASE-PHOSPHOPANTETHEINYL TRANSFERASE"/>
    <property type="match status" value="1"/>
</dbReference>
<feature type="domain" description="4'-phosphopantetheinyl transferase N-terminal" evidence="7">
    <location>
        <begin position="32"/>
        <end position="120"/>
    </location>
</feature>
<dbReference type="GO" id="GO:0006633">
    <property type="term" value="P:fatty acid biosynthetic process"/>
    <property type="evidence" value="ECO:0007669"/>
    <property type="project" value="InterPro"/>
</dbReference>
<dbReference type="InterPro" id="IPR008278">
    <property type="entry name" value="4-PPantetheinyl_Trfase_dom"/>
</dbReference>
<evidence type="ECO:0000256" key="3">
    <source>
        <dbReference type="ARBA" id="ARBA00022679"/>
    </source>
</evidence>
<protein>
    <submittedName>
        <fullName evidence="8 9">4'-phosphopantetheinyl transferase</fullName>
    </submittedName>
</protein>
<dbReference type="NCBIfam" id="TIGR00556">
    <property type="entry name" value="pantethn_trn"/>
    <property type="match status" value="1"/>
</dbReference>
<dbReference type="GO" id="GO:0008897">
    <property type="term" value="F:holo-[acyl-carrier-protein] synthase activity"/>
    <property type="evidence" value="ECO:0007669"/>
    <property type="project" value="InterPro"/>
</dbReference>
<dbReference type="EMBL" id="JHEG04000001">
    <property type="protein sequence ID" value="KAF3886057.1"/>
    <property type="molecule type" value="Genomic_DNA"/>
</dbReference>
<dbReference type="STRING" id="1479485.DA73_0216000"/>
<evidence type="ECO:0000256" key="5">
    <source>
        <dbReference type="ARBA" id="ARBA00022842"/>
    </source>
</evidence>
<evidence type="ECO:0000313" key="10">
    <source>
        <dbReference type="Proteomes" id="UP000029738"/>
    </source>
</evidence>
<reference evidence="9" key="1">
    <citation type="journal article" date="2015" name="Genome Announc.">
        <title>Draft Genome Sequence of Tolypothrix boutellei Strain VB521301.</title>
        <authorList>
            <person name="Chandrababunaidu M.M."/>
            <person name="Singh D."/>
            <person name="Sen D."/>
            <person name="Bhan S."/>
            <person name="Das S."/>
            <person name="Gupta A."/>
            <person name="Adhikary S.P."/>
            <person name="Tripathy S."/>
        </authorList>
    </citation>
    <scope>NUCLEOTIDE SEQUENCE</scope>
    <source>
        <strain evidence="9">VB521301</strain>
    </source>
</reference>
<dbReference type="GO" id="GO:0005829">
    <property type="term" value="C:cytosol"/>
    <property type="evidence" value="ECO:0007669"/>
    <property type="project" value="TreeGrafter"/>
</dbReference>
<dbReference type="Pfam" id="PF01648">
    <property type="entry name" value="ACPS"/>
    <property type="match status" value="1"/>
</dbReference>
<dbReference type="InterPro" id="IPR053581">
    <property type="entry name" value="P-Pant_Transferase_HetI-like"/>
</dbReference>
<keyword evidence="3 9" id="KW-0808">Transferase</keyword>
<keyword evidence="4" id="KW-0479">Metal-binding</keyword>
<evidence type="ECO:0000259" key="6">
    <source>
        <dbReference type="Pfam" id="PF01648"/>
    </source>
</evidence>
<feature type="domain" description="4'-phosphopantetheinyl transferase" evidence="6">
    <location>
        <begin position="127"/>
        <end position="207"/>
    </location>
</feature>
<dbReference type="Gene3D" id="3.90.470.20">
    <property type="entry name" value="4'-phosphopantetheinyl transferase domain"/>
    <property type="match status" value="2"/>
</dbReference>
<keyword evidence="5" id="KW-0460">Magnesium</keyword>
<dbReference type="InterPro" id="IPR037143">
    <property type="entry name" value="4-PPantetheinyl_Trfase_dom_sf"/>
</dbReference>
<reference evidence="8" key="2">
    <citation type="submission" date="2019-11" db="EMBL/GenBank/DDBJ databases">
        <title>Improved Assembly of Tolypothrix boutellei genome.</title>
        <authorList>
            <person name="Sarangi A.N."/>
            <person name="Mukherjee M."/>
            <person name="Ghosh S."/>
            <person name="Singh D."/>
            <person name="Das A."/>
            <person name="Kant S."/>
            <person name="Prusty A."/>
            <person name="Tripathy S."/>
        </authorList>
    </citation>
    <scope>NUCLEOTIDE SEQUENCE</scope>
    <source>
        <strain evidence="8">VB521301</strain>
    </source>
</reference>
<name>A0A0C1N657_9CYAN</name>
<dbReference type="Proteomes" id="UP000029738">
    <property type="component" value="Unassembled WGS sequence"/>
</dbReference>
<dbReference type="SUPFAM" id="SSF56214">
    <property type="entry name" value="4'-phosphopantetheinyl transferase"/>
    <property type="match status" value="2"/>
</dbReference>
<evidence type="ECO:0000256" key="4">
    <source>
        <dbReference type="ARBA" id="ARBA00022723"/>
    </source>
</evidence>
<dbReference type="NCBIfam" id="NF042922">
    <property type="entry name" value="4PPT_HetI"/>
    <property type="match status" value="1"/>
</dbReference>
<sequence>MSVDNSSWLTAPTNLTLLQDEVHVWRINLDQSDAQLQQLAATLSSDEVCRAKRFYKEQHRQRFIAGRGILRTILSRYLEIEPQLLQFAYEPSGKPVLDDSFADRKLWFNLTHSQGLALCAVSCDRKVGIDLEYVRPISDVLSLANRFFAPGEYAVLSSLSPHQMQEVFFRYWTCKEAYLKATGVGIAQLEQIEVLLTPGQPAKLKTEQQWSLLEIVPDSNSVAAIAVEGSGIRLTRWQY</sequence>
<comment type="similarity">
    <text evidence="2">Belongs to the P-Pant transferase superfamily. Gsp/Sfp/HetI/AcpT family.</text>
</comment>
<dbReference type="Pfam" id="PF22624">
    <property type="entry name" value="AASDHPPT_N"/>
    <property type="match status" value="1"/>
</dbReference>
<dbReference type="GO" id="GO:0019878">
    <property type="term" value="P:lysine biosynthetic process via aminoadipic acid"/>
    <property type="evidence" value="ECO:0007669"/>
    <property type="project" value="TreeGrafter"/>
</dbReference>
<evidence type="ECO:0000256" key="2">
    <source>
        <dbReference type="ARBA" id="ARBA00010990"/>
    </source>
</evidence>
<organism evidence="9">
    <name type="scientific">Tolypothrix bouteillei VB521301</name>
    <dbReference type="NCBI Taxonomy" id="1479485"/>
    <lineage>
        <taxon>Bacteria</taxon>
        <taxon>Bacillati</taxon>
        <taxon>Cyanobacteriota</taxon>
        <taxon>Cyanophyceae</taxon>
        <taxon>Nostocales</taxon>
        <taxon>Tolypothrichaceae</taxon>
        <taxon>Tolypothrix</taxon>
    </lineage>
</organism>
<dbReference type="InterPro" id="IPR055066">
    <property type="entry name" value="AASDHPPT_N"/>
</dbReference>
<comment type="cofactor">
    <cofactor evidence="1">
        <name>Mg(2+)</name>
        <dbReference type="ChEBI" id="CHEBI:18420"/>
    </cofactor>
</comment>
<dbReference type="RefSeq" id="WP_038086155.1">
    <property type="nucleotide sequence ID" value="NZ_JHEG04000001.1"/>
</dbReference>
<dbReference type="OrthoDB" id="9808281at2"/>
<accession>A0A0C1N657</accession>
<comment type="caution">
    <text evidence="9">The sequence shown here is derived from an EMBL/GenBank/DDBJ whole genome shotgun (WGS) entry which is preliminary data.</text>
</comment>
<dbReference type="InterPro" id="IPR004568">
    <property type="entry name" value="Ppantetheine-prot_Trfase_dom"/>
</dbReference>
<evidence type="ECO:0000313" key="9">
    <source>
        <dbReference type="EMBL" id="KIE10137.1"/>
    </source>
</evidence>
<dbReference type="EMBL" id="JHEG02000048">
    <property type="protein sequence ID" value="KIE10137.1"/>
    <property type="molecule type" value="Genomic_DNA"/>
</dbReference>
<proteinExistence type="inferred from homology"/>
<evidence type="ECO:0000313" key="8">
    <source>
        <dbReference type="EMBL" id="KAF3886057.1"/>
    </source>
</evidence>
<evidence type="ECO:0000259" key="7">
    <source>
        <dbReference type="Pfam" id="PF22624"/>
    </source>
</evidence>
<gene>
    <name evidence="9" type="ORF">DA73_0216000</name>
    <name evidence="8" type="ORF">DA73_0400011695</name>
</gene>
<dbReference type="PANTHER" id="PTHR12215">
    <property type="entry name" value="PHOSPHOPANTETHEINE TRANSFERASE"/>
    <property type="match status" value="1"/>
</dbReference>
<keyword evidence="10" id="KW-1185">Reference proteome</keyword>
<dbReference type="InterPro" id="IPR050559">
    <property type="entry name" value="P-Pant_transferase_sf"/>
</dbReference>
<evidence type="ECO:0000256" key="1">
    <source>
        <dbReference type="ARBA" id="ARBA00001946"/>
    </source>
</evidence>